<sequence>MEKIYRGGLGGLHGIGASSESSRPPAPMPPPPLDLGAVMFNGESRYNIIKTSRSLELSQMMYNKSLSDLHFWQPDFFFALEKHHKIDETGETGITHQALNYSVPSDNTRFSALTTVPIDASLSVKYNYRK</sequence>
<proteinExistence type="predicted"/>
<name>J3N271_ORYBR</name>
<accession>J3N271</accession>
<dbReference type="AlphaFoldDB" id="J3N271"/>
<dbReference type="Proteomes" id="UP000006038">
    <property type="component" value="Chromosome 10"/>
</dbReference>
<dbReference type="Gramene" id="OB10G16190.1">
    <property type="protein sequence ID" value="OB10G16190.1"/>
    <property type="gene ID" value="OB10G16190"/>
</dbReference>
<reference evidence="1" key="1">
    <citation type="journal article" date="2013" name="Nat. Commun.">
        <title>Whole-genome sequencing of Oryza brachyantha reveals mechanisms underlying Oryza genome evolution.</title>
        <authorList>
            <person name="Chen J."/>
            <person name="Huang Q."/>
            <person name="Gao D."/>
            <person name="Wang J."/>
            <person name="Lang Y."/>
            <person name="Liu T."/>
            <person name="Li B."/>
            <person name="Bai Z."/>
            <person name="Luis Goicoechea J."/>
            <person name="Liang C."/>
            <person name="Chen C."/>
            <person name="Zhang W."/>
            <person name="Sun S."/>
            <person name="Liao Y."/>
            <person name="Zhang X."/>
            <person name="Yang L."/>
            <person name="Song C."/>
            <person name="Wang M."/>
            <person name="Shi J."/>
            <person name="Liu G."/>
            <person name="Liu J."/>
            <person name="Zhou H."/>
            <person name="Zhou W."/>
            <person name="Yu Q."/>
            <person name="An N."/>
            <person name="Chen Y."/>
            <person name="Cai Q."/>
            <person name="Wang B."/>
            <person name="Liu B."/>
            <person name="Min J."/>
            <person name="Huang Y."/>
            <person name="Wu H."/>
            <person name="Li Z."/>
            <person name="Zhang Y."/>
            <person name="Yin Y."/>
            <person name="Song W."/>
            <person name="Jiang J."/>
            <person name="Jackson S.A."/>
            <person name="Wing R.A."/>
            <person name="Wang J."/>
            <person name="Chen M."/>
        </authorList>
    </citation>
    <scope>NUCLEOTIDE SEQUENCE [LARGE SCALE GENOMIC DNA]</scope>
    <source>
        <strain evidence="1">cv. IRGC 101232</strain>
    </source>
</reference>
<organism evidence="1">
    <name type="scientific">Oryza brachyantha</name>
    <name type="common">malo sina</name>
    <dbReference type="NCBI Taxonomy" id="4533"/>
    <lineage>
        <taxon>Eukaryota</taxon>
        <taxon>Viridiplantae</taxon>
        <taxon>Streptophyta</taxon>
        <taxon>Embryophyta</taxon>
        <taxon>Tracheophyta</taxon>
        <taxon>Spermatophyta</taxon>
        <taxon>Magnoliopsida</taxon>
        <taxon>Liliopsida</taxon>
        <taxon>Poales</taxon>
        <taxon>Poaceae</taxon>
        <taxon>BOP clade</taxon>
        <taxon>Oryzoideae</taxon>
        <taxon>Oryzeae</taxon>
        <taxon>Oryzinae</taxon>
        <taxon>Oryza</taxon>
    </lineage>
</organism>
<keyword evidence="2" id="KW-1185">Reference proteome</keyword>
<reference evidence="1" key="2">
    <citation type="submission" date="2013-04" db="UniProtKB">
        <authorList>
            <consortium name="EnsemblPlants"/>
        </authorList>
    </citation>
    <scope>IDENTIFICATION</scope>
</reference>
<protein>
    <submittedName>
        <fullName evidence="1">Uncharacterized protein</fullName>
    </submittedName>
</protein>
<evidence type="ECO:0000313" key="1">
    <source>
        <dbReference type="EnsemblPlants" id="OB10G16190.1"/>
    </source>
</evidence>
<dbReference type="EnsemblPlants" id="OB10G16190.1">
    <property type="protein sequence ID" value="OB10G16190.1"/>
    <property type="gene ID" value="OB10G16190"/>
</dbReference>
<evidence type="ECO:0000313" key="2">
    <source>
        <dbReference type="Proteomes" id="UP000006038"/>
    </source>
</evidence>
<dbReference type="HOGENOM" id="CLU_1941330_0_0_1"/>